<proteinExistence type="predicted"/>
<dbReference type="PANTHER" id="PTHR45339">
    <property type="entry name" value="HYBRID SIGNAL TRANSDUCTION HISTIDINE KINASE J"/>
    <property type="match status" value="1"/>
</dbReference>
<dbReference type="EC" id="2.7.13.3" evidence="2"/>
<accession>A0ABT1LEZ6</accession>
<dbReference type="PRINTS" id="PR00344">
    <property type="entry name" value="BCTRLSENSOR"/>
</dbReference>
<feature type="domain" description="Histidine kinase" evidence="6">
    <location>
        <begin position="24"/>
        <end position="246"/>
    </location>
</feature>
<dbReference type="Pfam" id="PF01627">
    <property type="entry name" value="Hpt"/>
    <property type="match status" value="1"/>
</dbReference>
<dbReference type="InterPro" id="IPR005467">
    <property type="entry name" value="His_kinase_dom"/>
</dbReference>
<dbReference type="Pfam" id="PF02518">
    <property type="entry name" value="HATPase_c"/>
    <property type="match status" value="1"/>
</dbReference>
<dbReference type="Gene3D" id="3.40.50.2300">
    <property type="match status" value="2"/>
</dbReference>
<dbReference type="GO" id="GO:0005524">
    <property type="term" value="F:ATP binding"/>
    <property type="evidence" value="ECO:0007669"/>
    <property type="project" value="UniProtKB-KW"/>
</dbReference>
<dbReference type="Pfam" id="PF00512">
    <property type="entry name" value="HisKA"/>
    <property type="match status" value="1"/>
</dbReference>
<feature type="domain" description="Response regulatory" evidence="7">
    <location>
        <begin position="387"/>
        <end position="504"/>
    </location>
</feature>
<dbReference type="SMART" id="SM00388">
    <property type="entry name" value="HisKA"/>
    <property type="match status" value="1"/>
</dbReference>
<evidence type="ECO:0000259" key="7">
    <source>
        <dbReference type="PROSITE" id="PS50110"/>
    </source>
</evidence>
<protein>
    <recommendedName>
        <fullName evidence="2">histidine kinase</fullName>
        <ecNumber evidence="2">2.7.13.3</ecNumber>
    </recommendedName>
</protein>
<evidence type="ECO:0000256" key="2">
    <source>
        <dbReference type="ARBA" id="ARBA00012438"/>
    </source>
</evidence>
<dbReference type="InterPro" id="IPR036890">
    <property type="entry name" value="HATPase_C_sf"/>
</dbReference>
<gene>
    <name evidence="8" type="ORF">NK718_16155</name>
</gene>
<dbReference type="PROSITE" id="PS50110">
    <property type="entry name" value="RESPONSE_REGULATORY"/>
    <property type="match status" value="2"/>
</dbReference>
<name>A0ABT1LEZ6_9HYPH</name>
<dbReference type="Gene3D" id="3.30.565.10">
    <property type="entry name" value="Histidine kinase-like ATPase, C-terminal domain"/>
    <property type="match status" value="1"/>
</dbReference>
<dbReference type="InterPro" id="IPR003594">
    <property type="entry name" value="HATPase_dom"/>
</dbReference>
<dbReference type="InterPro" id="IPR036641">
    <property type="entry name" value="HPT_dom_sf"/>
</dbReference>
<evidence type="ECO:0000256" key="3">
    <source>
        <dbReference type="ARBA" id="ARBA00022553"/>
    </source>
</evidence>
<dbReference type="EMBL" id="JANCLU010000017">
    <property type="protein sequence ID" value="MCP8940060.1"/>
    <property type="molecule type" value="Genomic_DNA"/>
</dbReference>
<dbReference type="RefSeq" id="WP_254744360.1">
    <property type="nucleotide sequence ID" value="NZ_JANCLU010000017.1"/>
</dbReference>
<dbReference type="SMART" id="SM00448">
    <property type="entry name" value="REC"/>
    <property type="match status" value="2"/>
</dbReference>
<dbReference type="Pfam" id="PF00072">
    <property type="entry name" value="Response_reg"/>
    <property type="match status" value="1"/>
</dbReference>
<dbReference type="InterPro" id="IPR001789">
    <property type="entry name" value="Sig_transdc_resp-reg_receiver"/>
</dbReference>
<dbReference type="InterPro" id="IPR036097">
    <property type="entry name" value="HisK_dim/P_sf"/>
</dbReference>
<feature type="domain" description="Response regulatory" evidence="7">
    <location>
        <begin position="261"/>
        <end position="373"/>
    </location>
</feature>
<evidence type="ECO:0000259" key="6">
    <source>
        <dbReference type="PROSITE" id="PS50109"/>
    </source>
</evidence>
<keyword evidence="9" id="KW-1185">Reference proteome</keyword>
<dbReference type="PANTHER" id="PTHR45339:SF5">
    <property type="entry name" value="HISTIDINE KINASE"/>
    <property type="match status" value="1"/>
</dbReference>
<dbReference type="SUPFAM" id="SSF47384">
    <property type="entry name" value="Homodimeric domain of signal transducing histidine kinase"/>
    <property type="match status" value="1"/>
</dbReference>
<dbReference type="SUPFAM" id="SSF52172">
    <property type="entry name" value="CheY-like"/>
    <property type="match status" value="2"/>
</dbReference>
<evidence type="ECO:0000256" key="5">
    <source>
        <dbReference type="PROSITE-ProRule" id="PRU00169"/>
    </source>
</evidence>
<organism evidence="8 9">
    <name type="scientific">Alsobacter ponti</name>
    <dbReference type="NCBI Taxonomy" id="2962936"/>
    <lineage>
        <taxon>Bacteria</taxon>
        <taxon>Pseudomonadati</taxon>
        <taxon>Pseudomonadota</taxon>
        <taxon>Alphaproteobacteria</taxon>
        <taxon>Hyphomicrobiales</taxon>
        <taxon>Alsobacteraceae</taxon>
        <taxon>Alsobacter</taxon>
    </lineage>
</organism>
<comment type="caution">
    <text evidence="8">The sequence shown here is derived from an EMBL/GenBank/DDBJ whole genome shotgun (WGS) entry which is preliminary data.</text>
</comment>
<dbReference type="PROSITE" id="PS50109">
    <property type="entry name" value="HIS_KIN"/>
    <property type="match status" value="1"/>
</dbReference>
<dbReference type="InterPro" id="IPR008207">
    <property type="entry name" value="Sig_transdc_His_kin_Hpt_dom"/>
</dbReference>
<feature type="modified residue" description="4-aspartylphosphate" evidence="5">
    <location>
        <position position="310"/>
    </location>
</feature>
<evidence type="ECO:0000313" key="8">
    <source>
        <dbReference type="EMBL" id="MCP8940060.1"/>
    </source>
</evidence>
<dbReference type="Proteomes" id="UP001205890">
    <property type="component" value="Unassembled WGS sequence"/>
</dbReference>
<keyword evidence="8" id="KW-0547">Nucleotide-binding</keyword>
<dbReference type="Gene3D" id="1.20.120.160">
    <property type="entry name" value="HPT domain"/>
    <property type="match status" value="1"/>
</dbReference>
<dbReference type="InterPro" id="IPR004358">
    <property type="entry name" value="Sig_transdc_His_kin-like_C"/>
</dbReference>
<comment type="catalytic activity">
    <reaction evidence="1">
        <text>ATP + protein L-histidine = ADP + protein N-phospho-L-histidine.</text>
        <dbReference type="EC" id="2.7.13.3"/>
    </reaction>
</comment>
<evidence type="ECO:0000256" key="1">
    <source>
        <dbReference type="ARBA" id="ARBA00000085"/>
    </source>
</evidence>
<dbReference type="CDD" id="cd00082">
    <property type="entry name" value="HisKA"/>
    <property type="match status" value="1"/>
</dbReference>
<dbReference type="Gene3D" id="1.10.287.130">
    <property type="match status" value="1"/>
</dbReference>
<dbReference type="SMART" id="SM00387">
    <property type="entry name" value="HATPase_c"/>
    <property type="match status" value="1"/>
</dbReference>
<sequence>MDPSAPLGAPSGSPASDRTAFLAMMSHEIRTPLNGIVGIAEAMQDFPLAPEHRRYVDALRGSADHLLRVVDDVLAFSKLEAGRVEPADAEFDLAALLHEVAEMAAPAAHAKGLFLGAFASPDLPAMVRGDADLLRQVLVNLVGNGVKFTARGHVLLEARRKADGEDGEPRLEILVRDTGIGIPAEALPRLFGEFVQVDSSIARRFGGTGLGLAISRRIARLLGGVIDVSSRPDVGSTFRVELPLRAARGRAPLSRALAGRRLLVVAANAGAREFHARCLAALGADFRVASDAASATAALAEASVDAVLVDETLGDEGVEALAAGLRRRAAGARLVLAAAAPACGEPGAARGFDLVLAKPTTPAATAAALAAAADSPPPRPGSAPRGLVLLAEDVPTNRMVLAAQLERLGFAHVAVADGEAAVRAAAAQRFDAVLMDLMMPGMDGYAAARAIRALPAPNCDVPIVALTASTLAADAEAARAAGVDAVAAKPLSREALQRVLATPRAGADPAPGGPGDAPLAALRDAMDAAELDELVEVFVTDTAARIAAMRDGLGDPRRIGLLAHAIRSAATAMGLAGLAAIAEGLERDAAGLDVEALERQVTALDAAFGEARAALEGC</sequence>
<dbReference type="SUPFAM" id="SSF47226">
    <property type="entry name" value="Histidine-containing phosphotransfer domain, HPT domain"/>
    <property type="match status" value="1"/>
</dbReference>
<dbReference type="CDD" id="cd17546">
    <property type="entry name" value="REC_hyHK_CKI1_RcsC-like"/>
    <property type="match status" value="1"/>
</dbReference>
<evidence type="ECO:0000256" key="4">
    <source>
        <dbReference type="ARBA" id="ARBA00023012"/>
    </source>
</evidence>
<dbReference type="CDD" id="cd16922">
    <property type="entry name" value="HATPase_EvgS-ArcB-TorS-like"/>
    <property type="match status" value="1"/>
</dbReference>
<reference evidence="8 9" key="1">
    <citation type="submission" date="2022-07" db="EMBL/GenBank/DDBJ databases">
        <authorList>
            <person name="Li W.-J."/>
            <person name="Deng Q.-Q."/>
        </authorList>
    </citation>
    <scope>NUCLEOTIDE SEQUENCE [LARGE SCALE GENOMIC DNA]</scope>
    <source>
        <strain evidence="8 9">SYSU M60028</strain>
    </source>
</reference>
<keyword evidence="3 5" id="KW-0597">Phosphoprotein</keyword>
<evidence type="ECO:0000313" key="9">
    <source>
        <dbReference type="Proteomes" id="UP001205890"/>
    </source>
</evidence>
<keyword evidence="8" id="KW-0067">ATP-binding</keyword>
<dbReference type="SUPFAM" id="SSF55874">
    <property type="entry name" value="ATPase domain of HSP90 chaperone/DNA topoisomerase II/histidine kinase"/>
    <property type="match status" value="1"/>
</dbReference>
<keyword evidence="4" id="KW-0902">Two-component regulatory system</keyword>
<dbReference type="InterPro" id="IPR011006">
    <property type="entry name" value="CheY-like_superfamily"/>
</dbReference>
<dbReference type="InterPro" id="IPR003661">
    <property type="entry name" value="HisK_dim/P_dom"/>
</dbReference>
<feature type="modified residue" description="4-aspartylphosphate" evidence="5">
    <location>
        <position position="436"/>
    </location>
</feature>